<feature type="compositionally biased region" description="Low complexity" evidence="1">
    <location>
        <begin position="435"/>
        <end position="449"/>
    </location>
</feature>
<sequence length="486" mass="52879">MAHNVRAGRIQSKFIRTVTTTTMCTAAEKSGKNVQLPGESFRRTCIRSGSFVHTRAALGLGRGGGGGGRVRRWLTVSRAVARSIMRIIYRKPYYVLELVHGSAWTQWWLPQPRAEPVTSNTAIFSCLLQDSEAAASEVGAEEAYDDGDDSDMYMEPDGAESSHAEHHHHRPALIQPGEAYDAAAAARREPHRMTIVAVHPVQTSIHVTSSESSESSKTSVKGAAAAEPEEKSLESDSQNLFPSFAELFGNHRGIPFGGPAPVAGGDQHHQQQQQQQQQRYRPSSRFLGYFRDRPYSVAASSTSDAEDPAALLGSGNFGVIRGGTYYPEDKEADEYSIDESAYSPFYHGGGGGGARGRGYYKNPKPQPVRGGDIFANFRDFADITAPPKSSFSHLSVVYAAKNGTTTGRGSEQPRNIIETLRMLDAEGELEADAMTTTTATTTTTTASSTPAKKLSKNKSKLLKFKKYQEEKARKTRPTLEPLLALS</sequence>
<proteinExistence type="predicted"/>
<dbReference type="OrthoDB" id="6425203at2759"/>
<organism evidence="2 3">
    <name type="scientific">Trichogramma brassicae</name>
    <dbReference type="NCBI Taxonomy" id="86971"/>
    <lineage>
        <taxon>Eukaryota</taxon>
        <taxon>Metazoa</taxon>
        <taxon>Ecdysozoa</taxon>
        <taxon>Arthropoda</taxon>
        <taxon>Hexapoda</taxon>
        <taxon>Insecta</taxon>
        <taxon>Pterygota</taxon>
        <taxon>Neoptera</taxon>
        <taxon>Endopterygota</taxon>
        <taxon>Hymenoptera</taxon>
        <taxon>Apocrita</taxon>
        <taxon>Proctotrupomorpha</taxon>
        <taxon>Chalcidoidea</taxon>
        <taxon>Trichogrammatidae</taxon>
        <taxon>Trichogramma</taxon>
    </lineage>
</organism>
<gene>
    <name evidence="2" type="ORF">TBRA_LOCUS16149</name>
</gene>
<feature type="region of interest" description="Disordered" evidence="1">
    <location>
        <begin position="205"/>
        <end position="237"/>
    </location>
</feature>
<evidence type="ECO:0000256" key="1">
    <source>
        <dbReference type="SAM" id="MobiDB-lite"/>
    </source>
</evidence>
<dbReference type="EMBL" id="CADCXV010001472">
    <property type="protein sequence ID" value="CAB0044561.1"/>
    <property type="molecule type" value="Genomic_DNA"/>
</dbReference>
<feature type="region of interest" description="Disordered" evidence="1">
    <location>
        <begin position="255"/>
        <end position="281"/>
    </location>
</feature>
<accession>A0A6H5JAH2</accession>
<feature type="compositionally biased region" description="Low complexity" evidence="1">
    <location>
        <begin position="207"/>
        <end position="221"/>
    </location>
</feature>
<dbReference type="Proteomes" id="UP000479190">
    <property type="component" value="Unassembled WGS sequence"/>
</dbReference>
<feature type="compositionally biased region" description="Acidic residues" evidence="1">
    <location>
        <begin position="139"/>
        <end position="158"/>
    </location>
</feature>
<name>A0A6H5JAH2_9HYME</name>
<protein>
    <submittedName>
        <fullName evidence="2">Uncharacterized protein</fullName>
    </submittedName>
</protein>
<evidence type="ECO:0000313" key="3">
    <source>
        <dbReference type="Proteomes" id="UP000479190"/>
    </source>
</evidence>
<feature type="region of interest" description="Disordered" evidence="1">
    <location>
        <begin position="467"/>
        <end position="486"/>
    </location>
</feature>
<dbReference type="AlphaFoldDB" id="A0A6H5JAH2"/>
<reference evidence="2 3" key="1">
    <citation type="submission" date="2020-02" db="EMBL/GenBank/DDBJ databases">
        <authorList>
            <person name="Ferguson B K."/>
        </authorList>
    </citation>
    <scope>NUCLEOTIDE SEQUENCE [LARGE SCALE GENOMIC DNA]</scope>
</reference>
<feature type="region of interest" description="Disordered" evidence="1">
    <location>
        <begin position="435"/>
        <end position="454"/>
    </location>
</feature>
<feature type="region of interest" description="Disordered" evidence="1">
    <location>
        <begin position="137"/>
        <end position="170"/>
    </location>
</feature>
<keyword evidence="3" id="KW-1185">Reference proteome</keyword>
<evidence type="ECO:0000313" key="2">
    <source>
        <dbReference type="EMBL" id="CAB0044561.1"/>
    </source>
</evidence>